<accession>A0ABN9BP07</accession>
<evidence type="ECO:0000313" key="2">
    <source>
        <dbReference type="EMBL" id="CAI9549017.1"/>
    </source>
</evidence>
<dbReference type="Gene3D" id="2.60.40.10">
    <property type="entry name" value="Immunoglobulins"/>
    <property type="match status" value="1"/>
</dbReference>
<dbReference type="InterPro" id="IPR003961">
    <property type="entry name" value="FN3_dom"/>
</dbReference>
<sequence length="144" mass="16342">MYCWELSSDKMAIGRRTVPERVSVLKAASNGIRSLRVSWLPPAGDWERYYVVLYNQNVVLLNTTLEKHLKEYIIQDTAFIPGRQYDIMVVVESGGLTSKAYCKGRTAPQAVLQLRVKHANESSFTVTWLTPLAEWDSYVVSLAD</sequence>
<name>A0ABN9BP07_9NEOB</name>
<keyword evidence="3" id="KW-1185">Reference proteome</keyword>
<protein>
    <recommendedName>
        <fullName evidence="1">Fibronectin type-III domain-containing protein</fullName>
    </recommendedName>
</protein>
<dbReference type="InterPro" id="IPR050713">
    <property type="entry name" value="RTP_Phos/Ushers"/>
</dbReference>
<evidence type="ECO:0000259" key="1">
    <source>
        <dbReference type="Pfam" id="PF00041"/>
    </source>
</evidence>
<reference evidence="2" key="1">
    <citation type="submission" date="2023-05" db="EMBL/GenBank/DDBJ databases">
        <authorList>
            <person name="Stuckert A."/>
        </authorList>
    </citation>
    <scope>NUCLEOTIDE SEQUENCE</scope>
</reference>
<dbReference type="PANTHER" id="PTHR46957:SF2">
    <property type="entry name" value="RECEPTOR-TYPE TYROSINE-PROTEIN PHOSPHATASE BETA"/>
    <property type="match status" value="1"/>
</dbReference>
<dbReference type="Proteomes" id="UP001162483">
    <property type="component" value="Unassembled WGS sequence"/>
</dbReference>
<feature type="domain" description="Fibronectin type-III" evidence="1">
    <location>
        <begin position="25"/>
        <end position="95"/>
    </location>
</feature>
<feature type="non-terminal residue" evidence="2">
    <location>
        <position position="144"/>
    </location>
</feature>
<comment type="caution">
    <text evidence="2">The sequence shown here is derived from an EMBL/GenBank/DDBJ whole genome shotgun (WGS) entry which is preliminary data.</text>
</comment>
<dbReference type="PANTHER" id="PTHR46957">
    <property type="entry name" value="CYTOKINE RECEPTOR"/>
    <property type="match status" value="1"/>
</dbReference>
<dbReference type="InterPro" id="IPR013783">
    <property type="entry name" value="Ig-like_fold"/>
</dbReference>
<dbReference type="EMBL" id="CATNWA010004943">
    <property type="protein sequence ID" value="CAI9549017.1"/>
    <property type="molecule type" value="Genomic_DNA"/>
</dbReference>
<evidence type="ECO:0000313" key="3">
    <source>
        <dbReference type="Proteomes" id="UP001162483"/>
    </source>
</evidence>
<proteinExistence type="predicted"/>
<organism evidence="2 3">
    <name type="scientific">Staurois parvus</name>
    <dbReference type="NCBI Taxonomy" id="386267"/>
    <lineage>
        <taxon>Eukaryota</taxon>
        <taxon>Metazoa</taxon>
        <taxon>Chordata</taxon>
        <taxon>Craniata</taxon>
        <taxon>Vertebrata</taxon>
        <taxon>Euteleostomi</taxon>
        <taxon>Amphibia</taxon>
        <taxon>Batrachia</taxon>
        <taxon>Anura</taxon>
        <taxon>Neobatrachia</taxon>
        <taxon>Ranoidea</taxon>
        <taxon>Ranidae</taxon>
        <taxon>Staurois</taxon>
    </lineage>
</organism>
<dbReference type="InterPro" id="IPR036116">
    <property type="entry name" value="FN3_sf"/>
</dbReference>
<dbReference type="Pfam" id="PF00041">
    <property type="entry name" value="fn3"/>
    <property type="match status" value="1"/>
</dbReference>
<dbReference type="SUPFAM" id="SSF49265">
    <property type="entry name" value="Fibronectin type III"/>
    <property type="match status" value="2"/>
</dbReference>
<gene>
    <name evidence="2" type="ORF">SPARVUS_LOCUS3268548</name>
</gene>